<accession>A0ABD3RF76</accession>
<reference evidence="2 3" key="1">
    <citation type="submission" date="2024-10" db="EMBL/GenBank/DDBJ databases">
        <title>Updated reference genomes for cyclostephanoid diatoms.</title>
        <authorList>
            <person name="Roberts W.R."/>
            <person name="Alverson A.J."/>
        </authorList>
    </citation>
    <scope>NUCLEOTIDE SEQUENCE [LARGE SCALE GENOMIC DNA]</scope>
    <source>
        <strain evidence="2 3">AJA228-03</strain>
    </source>
</reference>
<keyword evidence="3" id="KW-1185">Reference proteome</keyword>
<comment type="caution">
    <text evidence="2">The sequence shown here is derived from an EMBL/GenBank/DDBJ whole genome shotgun (WGS) entry which is preliminary data.</text>
</comment>
<dbReference type="EMBL" id="JALLPB020000241">
    <property type="protein sequence ID" value="KAL3811722.1"/>
    <property type="molecule type" value="Genomic_DNA"/>
</dbReference>
<sequence length="316" mass="34224">EEGGAFPLGDCLVDVVIIDFGPHRPIVVGGSRWRSASRFCYGGTWRTGPTRRAATTAAGWGTGSCPCRRRRHTTSPSKDEDVTAASRTIRARLLLHLSIFGVLCLVGQSGGYYLLKRAPFLGLSAAAVNDITSEEGGKGMMIRSAMTWSLQSFRKGDGNERDDCRLELTPFIFRLGAVAACLWCMPVMQMHLRAGVGVTETTAVIGDARQLSLQVVSLARLTLFAGASNALYTVTSTYHHRFRHHPFFTTLSVMLGLGCLGVGRTMLFETFVLLRLSIYAISSTAVLGGALLITFGMFASWNAVAGLEHLIRKESA</sequence>
<feature type="transmembrane region" description="Helical" evidence="1">
    <location>
        <begin position="211"/>
        <end position="234"/>
    </location>
</feature>
<name>A0ABD3RF76_9STRA</name>
<keyword evidence="1" id="KW-1133">Transmembrane helix</keyword>
<organism evidence="2 3">
    <name type="scientific">Cyclostephanos tholiformis</name>
    <dbReference type="NCBI Taxonomy" id="382380"/>
    <lineage>
        <taxon>Eukaryota</taxon>
        <taxon>Sar</taxon>
        <taxon>Stramenopiles</taxon>
        <taxon>Ochrophyta</taxon>
        <taxon>Bacillariophyta</taxon>
        <taxon>Coscinodiscophyceae</taxon>
        <taxon>Thalassiosirophycidae</taxon>
        <taxon>Stephanodiscales</taxon>
        <taxon>Stephanodiscaceae</taxon>
        <taxon>Cyclostephanos</taxon>
    </lineage>
</organism>
<feature type="non-terminal residue" evidence="2">
    <location>
        <position position="1"/>
    </location>
</feature>
<feature type="transmembrane region" description="Helical" evidence="1">
    <location>
        <begin position="246"/>
        <end position="266"/>
    </location>
</feature>
<dbReference type="Proteomes" id="UP001530377">
    <property type="component" value="Unassembled WGS sequence"/>
</dbReference>
<feature type="transmembrane region" description="Helical" evidence="1">
    <location>
        <begin position="278"/>
        <end position="304"/>
    </location>
</feature>
<feature type="transmembrane region" description="Helical" evidence="1">
    <location>
        <begin position="93"/>
        <end position="115"/>
    </location>
</feature>
<evidence type="ECO:0000313" key="3">
    <source>
        <dbReference type="Proteomes" id="UP001530377"/>
    </source>
</evidence>
<gene>
    <name evidence="2" type="ORF">ACHAXA_009496</name>
</gene>
<protein>
    <submittedName>
        <fullName evidence="2">Uncharacterized protein</fullName>
    </submittedName>
</protein>
<dbReference type="AlphaFoldDB" id="A0ABD3RF76"/>
<evidence type="ECO:0000256" key="1">
    <source>
        <dbReference type="SAM" id="Phobius"/>
    </source>
</evidence>
<keyword evidence="1" id="KW-0812">Transmembrane</keyword>
<feature type="transmembrane region" description="Helical" evidence="1">
    <location>
        <begin position="171"/>
        <end position="191"/>
    </location>
</feature>
<evidence type="ECO:0000313" key="2">
    <source>
        <dbReference type="EMBL" id="KAL3811722.1"/>
    </source>
</evidence>
<proteinExistence type="predicted"/>
<keyword evidence="1" id="KW-0472">Membrane</keyword>